<feature type="region of interest" description="Disordered" evidence="10">
    <location>
        <begin position="486"/>
        <end position="548"/>
    </location>
</feature>
<sequence length="548" mass="60045">MTTMMEGVEQSEVPASSETRVQAKEKEPEQEPEKQTADAPDDGFIVEGQAKVAVTSEVFYNHVQEFNRDLSVAVITTWLKYDPKTAGEEPKDTNPAYKKSQEAKRGTILEALAATGLRSLRYAKEIPGVGLITTNDMEAAAVEAIKSNRNLNGLTEQQLTVSKADANQVMYQALLQNKPYSIIDLDPFGTASPFIDAAVQAVASGGLLCITCTDLAVLCGNHPEVAFEKYGGISVPGTPYCHETALRLVLHCVQTSASRYKRCIVPLLSMSIDFYVRIFVAVYNSPLQTKFAASNTMMLYSCTGCKSFETQSLCKTTTRPNGTKFGAAIGPTAPQKCSHCDSSFHVGGPMYAGRLHDTPFVKQLLDYIKKDGEKKFKTHVRMNGMLTVVSEELLDQPFYYEIPRLSSCLNTSTPPLNTVCSAILNAGYQVSISHALKASVKTNAPPRIIWDIMRSFVKQHPIKTPKEGSLAAKILATEPSVEINFARHPDAEPPSRKIKMVRFEVPAPNSGPKSRPGKRKAPEQEQRNKKSKSAVEEPDAETAADEQN</sequence>
<dbReference type="SUPFAM" id="SSF53335">
    <property type="entry name" value="S-adenosyl-L-methionine-dependent methyltransferases"/>
    <property type="match status" value="1"/>
</dbReference>
<keyword evidence="5 9" id="KW-0819">tRNA processing</keyword>
<keyword evidence="2 9" id="KW-0489">Methyltransferase</keyword>
<evidence type="ECO:0000256" key="6">
    <source>
        <dbReference type="ARBA" id="ARBA00022884"/>
    </source>
</evidence>
<evidence type="ECO:0000256" key="8">
    <source>
        <dbReference type="ARBA" id="ARBA00051897"/>
    </source>
</evidence>
<evidence type="ECO:0000313" key="11">
    <source>
        <dbReference type="EMBL" id="TPX38214.1"/>
    </source>
</evidence>
<dbReference type="GO" id="GO:0002940">
    <property type="term" value="P:tRNA N2-guanine methylation"/>
    <property type="evidence" value="ECO:0007669"/>
    <property type="project" value="TreeGrafter"/>
</dbReference>
<dbReference type="EMBL" id="QEAO01000001">
    <property type="protein sequence ID" value="TPX38214.1"/>
    <property type="molecule type" value="Genomic_DNA"/>
</dbReference>
<dbReference type="NCBIfam" id="TIGR00308">
    <property type="entry name" value="TRM1"/>
    <property type="match status" value="1"/>
</dbReference>
<protein>
    <recommendedName>
        <fullName evidence="7 9">tRNA (guanine(26)-N(2))-dimethyltransferase</fullName>
        <ecNumber evidence="7 9">2.1.1.216</ecNumber>
    </recommendedName>
</protein>
<feature type="compositionally biased region" description="Acidic residues" evidence="10">
    <location>
        <begin position="536"/>
        <end position="548"/>
    </location>
</feature>
<evidence type="ECO:0000256" key="1">
    <source>
        <dbReference type="ARBA" id="ARBA00022555"/>
    </source>
</evidence>
<dbReference type="GeneID" id="42001639"/>
<dbReference type="Proteomes" id="UP000319731">
    <property type="component" value="Unassembled WGS sequence"/>
</dbReference>
<dbReference type="AlphaFoldDB" id="A0A507CJ52"/>
<comment type="caution">
    <text evidence="11">The sequence shown here is derived from an EMBL/GenBank/DDBJ whole genome shotgun (WGS) entry which is preliminary data.</text>
</comment>
<name>A0A507CJ52_9FUNG</name>
<keyword evidence="3 9" id="KW-0808">Transferase</keyword>
<organism evidence="11 12">
    <name type="scientific">Synchytrium microbalum</name>
    <dbReference type="NCBI Taxonomy" id="1806994"/>
    <lineage>
        <taxon>Eukaryota</taxon>
        <taxon>Fungi</taxon>
        <taxon>Fungi incertae sedis</taxon>
        <taxon>Chytridiomycota</taxon>
        <taxon>Chytridiomycota incertae sedis</taxon>
        <taxon>Chytridiomycetes</taxon>
        <taxon>Synchytriales</taxon>
        <taxon>Synchytriaceae</taxon>
        <taxon>Synchytrium</taxon>
    </lineage>
</organism>
<dbReference type="EC" id="2.1.1.216" evidence="7 9"/>
<dbReference type="PANTHER" id="PTHR10631:SF3">
    <property type="entry name" value="TRNA (GUANINE(26)-N(2))-DIMETHYLTRANSFERASE"/>
    <property type="match status" value="1"/>
</dbReference>
<feature type="region of interest" description="Disordered" evidence="10">
    <location>
        <begin position="1"/>
        <end position="44"/>
    </location>
</feature>
<dbReference type="InterPro" id="IPR029063">
    <property type="entry name" value="SAM-dependent_MTases_sf"/>
</dbReference>
<comment type="similarity">
    <text evidence="9">Belongs to the class I-like SAM-binding methyltransferase superfamily. Trm1 family.</text>
</comment>
<feature type="compositionally biased region" description="Basic and acidic residues" evidence="10">
    <location>
        <begin position="486"/>
        <end position="495"/>
    </location>
</feature>
<dbReference type="GO" id="GO:0005634">
    <property type="term" value="C:nucleus"/>
    <property type="evidence" value="ECO:0007669"/>
    <property type="project" value="TreeGrafter"/>
</dbReference>
<feature type="compositionally biased region" description="Basic and acidic residues" evidence="10">
    <location>
        <begin position="21"/>
        <end position="36"/>
    </location>
</feature>
<dbReference type="Pfam" id="PF02005">
    <property type="entry name" value="TRM"/>
    <property type="match status" value="1"/>
</dbReference>
<dbReference type="PANTHER" id="PTHR10631">
    <property type="entry name" value="N 2 ,N 2 -DIMETHYLGUANOSINE TRNA METHYLTRANSFERASE"/>
    <property type="match status" value="1"/>
</dbReference>
<dbReference type="GO" id="GO:0000049">
    <property type="term" value="F:tRNA binding"/>
    <property type="evidence" value="ECO:0007669"/>
    <property type="project" value="UniProtKB-UniRule"/>
</dbReference>
<evidence type="ECO:0000256" key="4">
    <source>
        <dbReference type="ARBA" id="ARBA00022691"/>
    </source>
</evidence>
<dbReference type="Gene3D" id="3.40.50.150">
    <property type="entry name" value="Vaccinia Virus protein VP39"/>
    <property type="match status" value="1"/>
</dbReference>
<evidence type="ECO:0000256" key="9">
    <source>
        <dbReference type="PROSITE-ProRule" id="PRU00958"/>
    </source>
</evidence>
<reference evidence="11 12" key="1">
    <citation type="journal article" date="2019" name="Sci. Rep.">
        <title>Comparative genomics of chytrid fungi reveal insights into the obligate biotrophic and pathogenic lifestyle of Synchytrium endobioticum.</title>
        <authorList>
            <person name="van de Vossenberg B.T.L.H."/>
            <person name="Warris S."/>
            <person name="Nguyen H.D.T."/>
            <person name="van Gent-Pelzer M.P.E."/>
            <person name="Joly D.L."/>
            <person name="van de Geest H.C."/>
            <person name="Bonants P.J.M."/>
            <person name="Smith D.S."/>
            <person name="Levesque C.A."/>
            <person name="van der Lee T.A.J."/>
        </authorList>
    </citation>
    <scope>NUCLEOTIDE SEQUENCE [LARGE SCALE GENOMIC DNA]</scope>
    <source>
        <strain evidence="11 12">JEL517</strain>
    </source>
</reference>
<dbReference type="PROSITE" id="PS51626">
    <property type="entry name" value="SAM_MT_TRM1"/>
    <property type="match status" value="1"/>
</dbReference>
<dbReference type="OrthoDB" id="6349953at2759"/>
<keyword evidence="4 9" id="KW-0949">S-adenosyl-L-methionine</keyword>
<dbReference type="STRING" id="1806994.A0A507CJ52"/>
<dbReference type="InterPro" id="IPR002905">
    <property type="entry name" value="Trm1"/>
</dbReference>
<accession>A0A507CJ52</accession>
<dbReference type="Gene3D" id="3.30.56.70">
    <property type="entry name" value="N2,N2-dimethylguanosine tRNA methyltransferase, C-terminal domain"/>
    <property type="match status" value="1"/>
</dbReference>
<keyword evidence="6 9" id="KW-0694">RNA-binding</keyword>
<dbReference type="FunFam" id="3.40.50.150:FF:000051">
    <property type="entry name" value="tRNA (guanine(26)-N(2))-dimethyltransferase"/>
    <property type="match status" value="1"/>
</dbReference>
<dbReference type="InterPro" id="IPR042296">
    <property type="entry name" value="tRNA_met_Trm1_C"/>
</dbReference>
<evidence type="ECO:0000313" key="12">
    <source>
        <dbReference type="Proteomes" id="UP000319731"/>
    </source>
</evidence>
<proteinExistence type="inferred from homology"/>
<keyword evidence="1 9" id="KW-0820">tRNA-binding</keyword>
<dbReference type="RefSeq" id="XP_031027929.1">
    <property type="nucleotide sequence ID" value="XM_031166342.1"/>
</dbReference>
<dbReference type="FunFam" id="3.30.56.70:FF:000001">
    <property type="entry name" value="tRNA (guanine(26)-N(2))-dimethyltransferase"/>
    <property type="match status" value="1"/>
</dbReference>
<evidence type="ECO:0000256" key="5">
    <source>
        <dbReference type="ARBA" id="ARBA00022694"/>
    </source>
</evidence>
<evidence type="ECO:0000256" key="10">
    <source>
        <dbReference type="SAM" id="MobiDB-lite"/>
    </source>
</evidence>
<dbReference type="GO" id="GO:0160104">
    <property type="term" value="F:tRNA (guanine(26)-N2)-dimethyltransferase activity"/>
    <property type="evidence" value="ECO:0007669"/>
    <property type="project" value="UniProtKB-UniRule"/>
</dbReference>
<evidence type="ECO:0000256" key="2">
    <source>
        <dbReference type="ARBA" id="ARBA00022603"/>
    </source>
</evidence>
<evidence type="ECO:0000256" key="7">
    <source>
        <dbReference type="ARBA" id="ARBA00039099"/>
    </source>
</evidence>
<comment type="catalytic activity">
    <reaction evidence="8 9">
        <text>guanosine(26) in tRNA + 2 S-adenosyl-L-methionine = N(2)-dimethylguanosine(26) in tRNA + 2 S-adenosyl-L-homocysteine + 2 H(+)</text>
        <dbReference type="Rhea" id="RHEA:43140"/>
        <dbReference type="Rhea" id="RHEA-COMP:10359"/>
        <dbReference type="Rhea" id="RHEA-COMP:10360"/>
        <dbReference type="ChEBI" id="CHEBI:15378"/>
        <dbReference type="ChEBI" id="CHEBI:57856"/>
        <dbReference type="ChEBI" id="CHEBI:59789"/>
        <dbReference type="ChEBI" id="CHEBI:74269"/>
        <dbReference type="ChEBI" id="CHEBI:74513"/>
        <dbReference type="EC" id="2.1.1.216"/>
    </reaction>
</comment>
<keyword evidence="12" id="KW-1185">Reference proteome</keyword>
<evidence type="ECO:0000256" key="3">
    <source>
        <dbReference type="ARBA" id="ARBA00022679"/>
    </source>
</evidence>
<gene>
    <name evidence="11" type="ORF">SmJEL517_g00413</name>
</gene>